<reference evidence="2" key="3">
    <citation type="submission" date="2015-06" db="UniProtKB">
        <authorList>
            <consortium name="EnsemblProtists"/>
        </authorList>
    </citation>
    <scope>IDENTIFICATION</scope>
</reference>
<reference evidence="3" key="2">
    <citation type="submission" date="2012-11" db="EMBL/GenBank/DDBJ databases">
        <authorList>
            <person name="Kuo A."/>
            <person name="Curtis B.A."/>
            <person name="Tanifuji G."/>
            <person name="Burki F."/>
            <person name="Gruber A."/>
            <person name="Irimia M."/>
            <person name="Maruyama S."/>
            <person name="Arias M.C."/>
            <person name="Ball S.G."/>
            <person name="Gile G.H."/>
            <person name="Hirakawa Y."/>
            <person name="Hopkins J.F."/>
            <person name="Rensing S.A."/>
            <person name="Schmutz J."/>
            <person name="Symeonidi A."/>
            <person name="Elias M."/>
            <person name="Eveleigh R.J."/>
            <person name="Herman E.K."/>
            <person name="Klute M.J."/>
            <person name="Nakayama T."/>
            <person name="Obornik M."/>
            <person name="Reyes-Prieto A."/>
            <person name="Armbrust E.V."/>
            <person name="Aves S.J."/>
            <person name="Beiko R.G."/>
            <person name="Coutinho P."/>
            <person name="Dacks J.B."/>
            <person name="Durnford D.G."/>
            <person name="Fast N.M."/>
            <person name="Green B.R."/>
            <person name="Grisdale C."/>
            <person name="Hempe F."/>
            <person name="Henrissat B."/>
            <person name="Hoppner M.P."/>
            <person name="Ishida K.-I."/>
            <person name="Kim E."/>
            <person name="Koreny L."/>
            <person name="Kroth P.G."/>
            <person name="Liu Y."/>
            <person name="Malik S.-B."/>
            <person name="Maier U.G."/>
            <person name="McRose D."/>
            <person name="Mock T."/>
            <person name="Neilson J.A."/>
            <person name="Onodera N.T."/>
            <person name="Poole A.M."/>
            <person name="Pritham E.J."/>
            <person name="Richards T.A."/>
            <person name="Rocap G."/>
            <person name="Roy S.W."/>
            <person name="Sarai C."/>
            <person name="Schaack S."/>
            <person name="Shirato S."/>
            <person name="Slamovits C.H."/>
            <person name="Spencer D.F."/>
            <person name="Suzuki S."/>
            <person name="Worden A.Z."/>
            <person name="Zauner S."/>
            <person name="Barry K."/>
            <person name="Bell C."/>
            <person name="Bharti A.K."/>
            <person name="Crow J.A."/>
            <person name="Grimwood J."/>
            <person name="Kramer R."/>
            <person name="Lindquist E."/>
            <person name="Lucas S."/>
            <person name="Salamov A."/>
            <person name="McFadden G.I."/>
            <person name="Lane C.E."/>
            <person name="Keeling P.J."/>
            <person name="Gray M.W."/>
            <person name="Grigoriev I.V."/>
            <person name="Archibald J.M."/>
        </authorList>
    </citation>
    <scope>NUCLEOTIDE SEQUENCE</scope>
    <source>
        <strain evidence="3">CCMP2712</strain>
    </source>
</reference>
<dbReference type="KEGG" id="gtt:GUITHDRAFT_103610"/>
<dbReference type="GeneID" id="17307674"/>
<keyword evidence="3" id="KW-1185">Reference proteome</keyword>
<name>L1JSG5_GUITC</name>
<dbReference type="EMBL" id="JH992977">
    <property type="protein sequence ID" value="EKX51023.1"/>
    <property type="molecule type" value="Genomic_DNA"/>
</dbReference>
<dbReference type="AlphaFoldDB" id="L1JSG5"/>
<dbReference type="EnsemblProtists" id="EKX51023">
    <property type="protein sequence ID" value="EKX51023"/>
    <property type="gene ID" value="GUITHDRAFT_103610"/>
</dbReference>
<evidence type="ECO:0000313" key="3">
    <source>
        <dbReference type="Proteomes" id="UP000011087"/>
    </source>
</evidence>
<proteinExistence type="predicted"/>
<evidence type="ECO:0000313" key="2">
    <source>
        <dbReference type="EnsemblProtists" id="EKX51023"/>
    </source>
</evidence>
<organism evidence="1">
    <name type="scientific">Guillardia theta (strain CCMP2712)</name>
    <name type="common">Cryptophyte</name>
    <dbReference type="NCBI Taxonomy" id="905079"/>
    <lineage>
        <taxon>Eukaryota</taxon>
        <taxon>Cryptophyceae</taxon>
        <taxon>Pyrenomonadales</taxon>
        <taxon>Geminigeraceae</taxon>
        <taxon>Guillardia</taxon>
    </lineage>
</organism>
<evidence type="ECO:0000313" key="1">
    <source>
        <dbReference type="EMBL" id="EKX51023.1"/>
    </source>
</evidence>
<dbReference type="Proteomes" id="UP000011087">
    <property type="component" value="Unassembled WGS sequence"/>
</dbReference>
<dbReference type="HOGENOM" id="CLU_2532253_0_0_1"/>
<reference evidence="1 3" key="1">
    <citation type="journal article" date="2012" name="Nature">
        <title>Algal genomes reveal evolutionary mosaicism and the fate of nucleomorphs.</title>
        <authorList>
            <consortium name="DOE Joint Genome Institute"/>
            <person name="Curtis B.A."/>
            <person name="Tanifuji G."/>
            <person name="Burki F."/>
            <person name="Gruber A."/>
            <person name="Irimia M."/>
            <person name="Maruyama S."/>
            <person name="Arias M.C."/>
            <person name="Ball S.G."/>
            <person name="Gile G.H."/>
            <person name="Hirakawa Y."/>
            <person name="Hopkins J.F."/>
            <person name="Kuo A."/>
            <person name="Rensing S.A."/>
            <person name="Schmutz J."/>
            <person name="Symeonidi A."/>
            <person name="Elias M."/>
            <person name="Eveleigh R.J."/>
            <person name="Herman E.K."/>
            <person name="Klute M.J."/>
            <person name="Nakayama T."/>
            <person name="Obornik M."/>
            <person name="Reyes-Prieto A."/>
            <person name="Armbrust E.V."/>
            <person name="Aves S.J."/>
            <person name="Beiko R.G."/>
            <person name="Coutinho P."/>
            <person name="Dacks J.B."/>
            <person name="Durnford D.G."/>
            <person name="Fast N.M."/>
            <person name="Green B.R."/>
            <person name="Grisdale C.J."/>
            <person name="Hempel F."/>
            <person name="Henrissat B."/>
            <person name="Hoppner M.P."/>
            <person name="Ishida K."/>
            <person name="Kim E."/>
            <person name="Koreny L."/>
            <person name="Kroth P.G."/>
            <person name="Liu Y."/>
            <person name="Malik S.B."/>
            <person name="Maier U.G."/>
            <person name="McRose D."/>
            <person name="Mock T."/>
            <person name="Neilson J.A."/>
            <person name="Onodera N.T."/>
            <person name="Poole A.M."/>
            <person name="Pritham E.J."/>
            <person name="Richards T.A."/>
            <person name="Rocap G."/>
            <person name="Roy S.W."/>
            <person name="Sarai C."/>
            <person name="Schaack S."/>
            <person name="Shirato S."/>
            <person name="Slamovits C.H."/>
            <person name="Spencer D.F."/>
            <person name="Suzuki S."/>
            <person name="Worden A.Z."/>
            <person name="Zauner S."/>
            <person name="Barry K."/>
            <person name="Bell C."/>
            <person name="Bharti A.K."/>
            <person name="Crow J.A."/>
            <person name="Grimwood J."/>
            <person name="Kramer R."/>
            <person name="Lindquist E."/>
            <person name="Lucas S."/>
            <person name="Salamov A."/>
            <person name="McFadden G.I."/>
            <person name="Lane C.E."/>
            <person name="Keeling P.J."/>
            <person name="Gray M.W."/>
            <person name="Grigoriev I.V."/>
            <person name="Archibald J.M."/>
        </authorList>
    </citation>
    <scope>NUCLEOTIDE SEQUENCE</scope>
    <source>
        <strain evidence="1 3">CCMP2712</strain>
    </source>
</reference>
<gene>
    <name evidence="1" type="ORF">GUITHDRAFT_103610</name>
</gene>
<dbReference type="PaxDb" id="55529-EKX51023"/>
<sequence length="84" mass="9437">MLASAPFETPGSWDDNVTYNFTTDPAYGDSSYPMGFNELWSPTWQHLDNLDHIRPSMGMQNWDNVSAWNLPGRSFPGPGLDNSL</sequence>
<accession>L1JSG5</accession>
<dbReference type="RefSeq" id="XP_005838003.1">
    <property type="nucleotide sequence ID" value="XM_005837946.1"/>
</dbReference>
<protein>
    <submittedName>
        <fullName evidence="1 2">Uncharacterized protein</fullName>
    </submittedName>
</protein>